<dbReference type="PANTHER" id="PTHR33116:SF86">
    <property type="entry name" value="REVERSE TRANSCRIPTASE DOMAIN-CONTAINING PROTEIN"/>
    <property type="match status" value="1"/>
</dbReference>
<evidence type="ECO:0000313" key="2">
    <source>
        <dbReference type="EMBL" id="CAL1353300.1"/>
    </source>
</evidence>
<feature type="domain" description="Reverse transcriptase zinc-binding" evidence="1">
    <location>
        <begin position="196"/>
        <end position="290"/>
    </location>
</feature>
<dbReference type="InterPro" id="IPR026960">
    <property type="entry name" value="RVT-Znf"/>
</dbReference>
<evidence type="ECO:0000259" key="1">
    <source>
        <dbReference type="Pfam" id="PF13966"/>
    </source>
</evidence>
<keyword evidence="3" id="KW-1185">Reference proteome</keyword>
<dbReference type="Proteomes" id="UP001497516">
    <property type="component" value="Chromosome 1"/>
</dbReference>
<protein>
    <recommendedName>
        <fullName evidence="1">Reverse transcriptase zinc-binding domain-containing protein</fullName>
    </recommendedName>
</protein>
<proteinExistence type="predicted"/>
<reference evidence="2 3" key="1">
    <citation type="submission" date="2024-04" db="EMBL/GenBank/DDBJ databases">
        <authorList>
            <person name="Fracassetti M."/>
        </authorList>
    </citation>
    <scope>NUCLEOTIDE SEQUENCE [LARGE SCALE GENOMIC DNA]</scope>
</reference>
<dbReference type="PANTHER" id="PTHR33116">
    <property type="entry name" value="REVERSE TRANSCRIPTASE ZINC-BINDING DOMAIN-CONTAINING PROTEIN-RELATED-RELATED"/>
    <property type="match status" value="1"/>
</dbReference>
<dbReference type="Pfam" id="PF13966">
    <property type="entry name" value="zf-RVT"/>
    <property type="match status" value="1"/>
</dbReference>
<dbReference type="EMBL" id="OZ034813">
    <property type="protein sequence ID" value="CAL1353300.1"/>
    <property type="molecule type" value="Genomic_DNA"/>
</dbReference>
<name>A0AAV2CC30_9ROSI</name>
<dbReference type="AlphaFoldDB" id="A0AAV2CC30"/>
<organism evidence="2 3">
    <name type="scientific">Linum trigynum</name>
    <dbReference type="NCBI Taxonomy" id="586398"/>
    <lineage>
        <taxon>Eukaryota</taxon>
        <taxon>Viridiplantae</taxon>
        <taxon>Streptophyta</taxon>
        <taxon>Embryophyta</taxon>
        <taxon>Tracheophyta</taxon>
        <taxon>Spermatophyta</taxon>
        <taxon>Magnoliopsida</taxon>
        <taxon>eudicotyledons</taxon>
        <taxon>Gunneridae</taxon>
        <taxon>Pentapetalae</taxon>
        <taxon>rosids</taxon>
        <taxon>fabids</taxon>
        <taxon>Malpighiales</taxon>
        <taxon>Linaceae</taxon>
        <taxon>Linum</taxon>
    </lineage>
</organism>
<sequence length="347" mass="39799">MNGQLSRFWWASQDKEKGIHRIAWPAVCVSKFRGGLGFRDFDLFNVAMLAKQAWKILQSPSAMLAKMYKARYHPQGSFLNAPTGTRPSWAWQGVLEGRKLLCKGLQWQVGSGTAIRILDDPWLPTSPPSSPILLPGVQLTDQFVASLINPLSRTWNKDLLCNYFTNDSVKLILSIPLPSSPRTDKYIWHYSDTGEYTVKSGYHLLSEERAEMFSNLPPHLDSQFWKTLWSLPIPPKLKFFLWRVVRGFLPCQEILQLKSLCDLNECPVCSSGIESISHCLFECRVARGVWSLAGKEHIRVMIANLSPDLAWSVMFNSLRLSKLEMAEILFLTWRIWKARCWSCYDRV</sequence>
<accession>A0AAV2CC30</accession>
<evidence type="ECO:0000313" key="3">
    <source>
        <dbReference type="Proteomes" id="UP001497516"/>
    </source>
</evidence>
<gene>
    <name evidence="2" type="ORF">LTRI10_LOCUS1209</name>
</gene>